<accession>A0A4R0XPY6</accession>
<keyword evidence="6 12" id="KW-0418">Kinase</keyword>
<evidence type="ECO:0000313" key="12">
    <source>
        <dbReference type="EMBL" id="TCG11622.1"/>
    </source>
</evidence>
<organism evidence="12 13">
    <name type="scientific">Mycoplasma marinum</name>
    <dbReference type="NCBI Taxonomy" id="1937190"/>
    <lineage>
        <taxon>Bacteria</taxon>
        <taxon>Bacillati</taxon>
        <taxon>Mycoplasmatota</taxon>
        <taxon>Mollicutes</taxon>
        <taxon>Mycoplasmataceae</taxon>
        <taxon>Mycoplasma</taxon>
    </lineage>
</organism>
<dbReference type="RefSeq" id="WP_131598654.1">
    <property type="nucleotide sequence ID" value="NZ_CBDBYK010000002.1"/>
</dbReference>
<dbReference type="Pfam" id="PF07475">
    <property type="entry name" value="Hpr_kinase_C"/>
    <property type="match status" value="1"/>
</dbReference>
<reference evidence="12 13" key="1">
    <citation type="submission" date="2018-02" db="EMBL/GenBank/DDBJ databases">
        <title>Mycoplasma marinum and Mycoplasma todarodis sp. nov., moderately halophilic and psychrotolerant mycoplasmas isolated from cephalopods.</title>
        <authorList>
            <person name="Viver T."/>
        </authorList>
    </citation>
    <scope>NUCLEOTIDE SEQUENCE [LARGE SCALE GENOMIC DNA]</scope>
    <source>
        <strain evidence="12 13">PE</strain>
    </source>
</reference>
<dbReference type="InterPro" id="IPR028979">
    <property type="entry name" value="Ser_kin/Pase_Hpr-like_N_sf"/>
</dbReference>
<evidence type="ECO:0000256" key="8">
    <source>
        <dbReference type="ARBA" id="ARBA00023268"/>
    </source>
</evidence>
<comment type="caution">
    <text evidence="12">The sequence shown here is derived from an EMBL/GenBank/DDBJ whole genome shotgun (WGS) entry which is preliminary data.</text>
</comment>
<comment type="catalytic activity">
    <reaction evidence="1">
        <text>[HPr protein]-L-serine + ATP = [HPr protein]-O-phospho-L-serine + ADP + H(+)</text>
        <dbReference type="Rhea" id="RHEA:46600"/>
        <dbReference type="Rhea" id="RHEA-COMP:11602"/>
        <dbReference type="Rhea" id="RHEA-COMP:11603"/>
        <dbReference type="ChEBI" id="CHEBI:15378"/>
        <dbReference type="ChEBI" id="CHEBI:29999"/>
        <dbReference type="ChEBI" id="CHEBI:30616"/>
        <dbReference type="ChEBI" id="CHEBI:83421"/>
        <dbReference type="ChEBI" id="CHEBI:456216"/>
    </reaction>
</comment>
<comment type="catalytic activity">
    <reaction evidence="9">
        <text>[HPr protein]-O-phospho-L-serine + phosphate + H(+) = [HPr protein]-L-serine + diphosphate</text>
        <dbReference type="Rhea" id="RHEA:46604"/>
        <dbReference type="Rhea" id="RHEA-COMP:11602"/>
        <dbReference type="Rhea" id="RHEA-COMP:11603"/>
        <dbReference type="ChEBI" id="CHEBI:15378"/>
        <dbReference type="ChEBI" id="CHEBI:29999"/>
        <dbReference type="ChEBI" id="CHEBI:33019"/>
        <dbReference type="ChEBI" id="CHEBI:43474"/>
        <dbReference type="ChEBI" id="CHEBI:83421"/>
    </reaction>
</comment>
<dbReference type="InterPro" id="IPR027417">
    <property type="entry name" value="P-loop_NTPase"/>
</dbReference>
<proteinExistence type="inferred from homology"/>
<evidence type="ECO:0000256" key="4">
    <source>
        <dbReference type="ARBA" id="ARBA00022679"/>
    </source>
</evidence>
<gene>
    <name evidence="12" type="primary">hprK</name>
    <name evidence="12" type="ORF">C4B24_01485</name>
</gene>
<dbReference type="InterPro" id="IPR003755">
    <property type="entry name" value="HPr(Ser)_kin/Pase"/>
</dbReference>
<evidence type="ECO:0000256" key="7">
    <source>
        <dbReference type="ARBA" id="ARBA00022840"/>
    </source>
</evidence>
<dbReference type="AlphaFoldDB" id="A0A4R0XPY6"/>
<dbReference type="NCBIfam" id="TIGR00679">
    <property type="entry name" value="hpr-ser"/>
    <property type="match status" value="1"/>
</dbReference>
<protein>
    <submittedName>
        <fullName evidence="12">HPr(Ser) kinase/phosphatase</fullName>
    </submittedName>
</protein>
<dbReference type="GO" id="GO:0006109">
    <property type="term" value="P:regulation of carbohydrate metabolic process"/>
    <property type="evidence" value="ECO:0007669"/>
    <property type="project" value="InterPro"/>
</dbReference>
<evidence type="ECO:0000256" key="3">
    <source>
        <dbReference type="ARBA" id="ARBA00022527"/>
    </source>
</evidence>
<keyword evidence="3" id="KW-0723">Serine/threonine-protein kinase</keyword>
<evidence type="ECO:0000256" key="2">
    <source>
        <dbReference type="ARBA" id="ARBA00006883"/>
    </source>
</evidence>
<dbReference type="GO" id="GO:0004674">
    <property type="term" value="F:protein serine/threonine kinase activity"/>
    <property type="evidence" value="ECO:0007669"/>
    <property type="project" value="UniProtKB-KW"/>
</dbReference>
<dbReference type="CDD" id="cd01918">
    <property type="entry name" value="HprK_C"/>
    <property type="match status" value="1"/>
</dbReference>
<feature type="domain" description="HPr(Ser) kinase/phosphorylase N-terminal" evidence="10">
    <location>
        <begin position="9"/>
        <end position="130"/>
    </location>
</feature>
<dbReference type="Gene3D" id="3.40.1390.20">
    <property type="entry name" value="HprK N-terminal domain-like"/>
    <property type="match status" value="1"/>
</dbReference>
<comment type="similarity">
    <text evidence="2">Belongs to the HPrK/P family.</text>
</comment>
<dbReference type="GO" id="GO:0000155">
    <property type="term" value="F:phosphorelay sensor kinase activity"/>
    <property type="evidence" value="ECO:0007669"/>
    <property type="project" value="InterPro"/>
</dbReference>
<feature type="domain" description="HPr kinase/phosphorylase C-terminal" evidence="11">
    <location>
        <begin position="136"/>
        <end position="304"/>
    </location>
</feature>
<evidence type="ECO:0000256" key="5">
    <source>
        <dbReference type="ARBA" id="ARBA00022741"/>
    </source>
</evidence>
<evidence type="ECO:0000256" key="1">
    <source>
        <dbReference type="ARBA" id="ARBA00001120"/>
    </source>
</evidence>
<keyword evidence="4" id="KW-0808">Transferase</keyword>
<dbReference type="Proteomes" id="UP000294192">
    <property type="component" value="Unassembled WGS sequence"/>
</dbReference>
<keyword evidence="13" id="KW-1185">Reference proteome</keyword>
<name>A0A4R0XPY6_9MOLU</name>
<dbReference type="EMBL" id="PSZO01000004">
    <property type="protein sequence ID" value="TCG11622.1"/>
    <property type="molecule type" value="Genomic_DNA"/>
</dbReference>
<dbReference type="OrthoDB" id="9778803at2"/>
<keyword evidence="7" id="KW-0067">ATP-binding</keyword>
<dbReference type="SUPFAM" id="SSF75138">
    <property type="entry name" value="HprK N-terminal domain-like"/>
    <property type="match status" value="1"/>
</dbReference>
<evidence type="ECO:0000259" key="11">
    <source>
        <dbReference type="Pfam" id="PF07475"/>
    </source>
</evidence>
<keyword evidence="5" id="KW-0547">Nucleotide-binding</keyword>
<sequence>MQKNKLTARVLAENCSFKIANDEHINECIEITSPGIYRAGLELCGFNLTEGSQKNVIVWGTKEQKWFNHIGEEKTKEALENLLSTKPPIIFLSLGIDKKHQNIVTEIANKYEVPIVTTDMHVTDIVSAIRIELSKRFTRTIAVHASLVIINGMGVMIIGKSGIGKSEAVIELINDGHLFVSDDTVNISRVGHEFFGYPAAITKDLLEARGIGLLNIKQIFGVKSVRNSAKIELVVELIDAENSKKEFDRLGNEGLKYKIFGSCIPKTEIPVKRGKSIKSLITAAANLHVAKQEGFDSFSVIQERVRNGEEE</sequence>
<dbReference type="PANTHER" id="PTHR30305:SF1">
    <property type="entry name" value="HPR KINASE_PHOSPHORYLASE"/>
    <property type="match status" value="1"/>
</dbReference>
<dbReference type="GO" id="GO:0005524">
    <property type="term" value="F:ATP binding"/>
    <property type="evidence" value="ECO:0007669"/>
    <property type="project" value="UniProtKB-KW"/>
</dbReference>
<keyword evidence="8" id="KW-0511">Multifunctional enzyme</keyword>
<dbReference type="Pfam" id="PF02603">
    <property type="entry name" value="Hpr_kinase_N"/>
    <property type="match status" value="1"/>
</dbReference>
<evidence type="ECO:0000256" key="9">
    <source>
        <dbReference type="ARBA" id="ARBA00047657"/>
    </source>
</evidence>
<dbReference type="InterPro" id="IPR011126">
    <property type="entry name" value="Hpr_kin/Pase_Hpr_N"/>
</dbReference>
<evidence type="ECO:0000259" key="10">
    <source>
        <dbReference type="Pfam" id="PF02603"/>
    </source>
</evidence>
<evidence type="ECO:0000313" key="13">
    <source>
        <dbReference type="Proteomes" id="UP000294192"/>
    </source>
</evidence>
<dbReference type="InterPro" id="IPR011104">
    <property type="entry name" value="Hpr_kin/Pase_C"/>
</dbReference>
<evidence type="ECO:0000256" key="6">
    <source>
        <dbReference type="ARBA" id="ARBA00022777"/>
    </source>
</evidence>
<dbReference type="Gene3D" id="3.40.50.300">
    <property type="entry name" value="P-loop containing nucleotide triphosphate hydrolases"/>
    <property type="match status" value="1"/>
</dbReference>
<dbReference type="SUPFAM" id="SSF53795">
    <property type="entry name" value="PEP carboxykinase-like"/>
    <property type="match status" value="1"/>
</dbReference>
<dbReference type="PANTHER" id="PTHR30305">
    <property type="entry name" value="PROTEIN YJDM-RELATED"/>
    <property type="match status" value="1"/>
</dbReference>